<dbReference type="InterPro" id="IPR011051">
    <property type="entry name" value="RmlC_Cupin_sf"/>
</dbReference>
<organism evidence="3 4">
    <name type="scientific">Enterovibrio norvegicus DSM 15893</name>
    <dbReference type="NCBI Taxonomy" id="1121869"/>
    <lineage>
        <taxon>Bacteria</taxon>
        <taxon>Pseudomonadati</taxon>
        <taxon>Pseudomonadota</taxon>
        <taxon>Gammaproteobacteria</taxon>
        <taxon>Vibrionales</taxon>
        <taxon>Vibrionaceae</taxon>
        <taxon>Enterovibrio</taxon>
    </lineage>
</organism>
<name>A0A1I5SS42_9GAMM</name>
<gene>
    <name evidence="3" type="ORF">SAMN03084138_02981</name>
</gene>
<dbReference type="GeneID" id="35870451"/>
<evidence type="ECO:0000313" key="3">
    <source>
        <dbReference type="EMBL" id="SFP73327.1"/>
    </source>
</evidence>
<dbReference type="Gene3D" id="2.60.120.10">
    <property type="entry name" value="Jelly Rolls"/>
    <property type="match status" value="1"/>
</dbReference>
<dbReference type="SUPFAM" id="SSF51182">
    <property type="entry name" value="RmlC-like cupins"/>
    <property type="match status" value="1"/>
</dbReference>
<dbReference type="EMBL" id="FOWR01000022">
    <property type="protein sequence ID" value="SFP73327.1"/>
    <property type="molecule type" value="Genomic_DNA"/>
</dbReference>
<dbReference type="Pfam" id="PF07883">
    <property type="entry name" value="Cupin_2"/>
    <property type="match status" value="1"/>
</dbReference>
<dbReference type="InterPro" id="IPR014710">
    <property type="entry name" value="RmlC-like_jellyroll"/>
</dbReference>
<sequence length="151" mass="16795">MNNLKTLSKGRNHCAISTGSLDNIDQFTFAHDAVPFQIEGKVFVSEALGMSGGILSLNKLAPHASMPFHHTHVEHEEIYIFMGGKGEVMVDDERFEVEPGSVVRVSPNGVRCWRNLTDEPLYYAVLQAKEGDNVIKTTIEDGRGVNRPVKW</sequence>
<dbReference type="OrthoDB" id="9804028at2"/>
<dbReference type="PANTHER" id="PTHR35848">
    <property type="entry name" value="OXALATE-BINDING PROTEIN"/>
    <property type="match status" value="1"/>
</dbReference>
<dbReference type="AlphaFoldDB" id="A0A1I5SS42"/>
<dbReference type="RefSeq" id="WP_017016126.1">
    <property type="nucleotide sequence ID" value="NZ_FOWR01000022.1"/>
</dbReference>
<dbReference type="GO" id="GO:0046872">
    <property type="term" value="F:metal ion binding"/>
    <property type="evidence" value="ECO:0007669"/>
    <property type="project" value="UniProtKB-KW"/>
</dbReference>
<evidence type="ECO:0000256" key="1">
    <source>
        <dbReference type="ARBA" id="ARBA00022723"/>
    </source>
</evidence>
<dbReference type="PANTHER" id="PTHR35848:SF6">
    <property type="entry name" value="CUPIN TYPE-2 DOMAIN-CONTAINING PROTEIN"/>
    <property type="match status" value="1"/>
</dbReference>
<reference evidence="3 4" key="1">
    <citation type="submission" date="2016-10" db="EMBL/GenBank/DDBJ databases">
        <authorList>
            <person name="de Groot N.N."/>
        </authorList>
    </citation>
    <scope>NUCLEOTIDE SEQUENCE [LARGE SCALE GENOMIC DNA]</scope>
    <source>
        <strain evidence="3 4">DSM 15893</strain>
    </source>
</reference>
<protein>
    <submittedName>
        <fullName evidence="3">Cupin domain-containing protein</fullName>
    </submittedName>
</protein>
<dbReference type="Proteomes" id="UP000182692">
    <property type="component" value="Unassembled WGS sequence"/>
</dbReference>
<feature type="domain" description="Cupin type-2" evidence="2">
    <location>
        <begin position="59"/>
        <end position="123"/>
    </location>
</feature>
<dbReference type="InterPro" id="IPR013096">
    <property type="entry name" value="Cupin_2"/>
</dbReference>
<evidence type="ECO:0000259" key="2">
    <source>
        <dbReference type="Pfam" id="PF07883"/>
    </source>
</evidence>
<dbReference type="InterPro" id="IPR051610">
    <property type="entry name" value="GPI/OXD"/>
</dbReference>
<accession>A0A1I5SS42</accession>
<evidence type="ECO:0000313" key="4">
    <source>
        <dbReference type="Proteomes" id="UP000182692"/>
    </source>
</evidence>
<keyword evidence="1" id="KW-0479">Metal-binding</keyword>
<proteinExistence type="predicted"/>
<dbReference type="STRING" id="1121869.SAMN03084138_02981"/>